<dbReference type="Proteomes" id="UP000229421">
    <property type="component" value="Unassembled WGS sequence"/>
</dbReference>
<evidence type="ECO:0008006" key="4">
    <source>
        <dbReference type="Google" id="ProtNLM"/>
    </source>
</evidence>
<sequence>MLKKNIDGIFKAKRADNFGIPIPIVLNKHSQTSDQVANNTRRSFFSFSKWLIFTLIFSASILTFAPLTKNQTLADSASLYQLYQDGNYLILFQNSDELRPTGGFIGSFGLLKIKDKKVANFQIETNIYQKDDTFTKNYYIPQPDVIEEWRPNNSWNLRDSNWKADFSEASQDIKWFFESQYNQSIDGIIAINSNLLPEILRITGPIESEEYGTLNADNILTQVQTEVEENYYKSAEGLKENQPKMIIAKIFPDIATQAKSKKIQTAKLFLSALDKKNILFYFNDQREKLVNSENWGGAIVQTADNFLYINNANLGGGKSSRQVAQNVQYTLNQNNLNLKIERTLSNRSDNFPIDRNANYTRVFLPMGAKLDSATLAGEDIAKSVKQEIDGGKNSFGFWFITNPNQTKSLEMNFVLPSGYDDLYLQKQPGATGEKYKIDINGEKVFEGGLEKDMGINY</sequence>
<dbReference type="EMBL" id="PFTZ01000055">
    <property type="protein sequence ID" value="PJB51450.1"/>
    <property type="molecule type" value="Genomic_DNA"/>
</dbReference>
<feature type="transmembrane region" description="Helical" evidence="1">
    <location>
        <begin position="50"/>
        <end position="68"/>
    </location>
</feature>
<evidence type="ECO:0000313" key="2">
    <source>
        <dbReference type="EMBL" id="PJB51450.1"/>
    </source>
</evidence>
<name>A0A2M8C5J1_9BACT</name>
<evidence type="ECO:0000256" key="1">
    <source>
        <dbReference type="SAM" id="Phobius"/>
    </source>
</evidence>
<proteinExistence type="predicted"/>
<organism evidence="2 3">
    <name type="scientific">Candidatus Berkelbacteria bacterium CG_4_9_14_3_um_filter_39_23</name>
    <dbReference type="NCBI Taxonomy" id="1974508"/>
    <lineage>
        <taxon>Bacteria</taxon>
        <taxon>Candidatus Berkelbacteria</taxon>
    </lineage>
</organism>
<keyword evidence="1" id="KW-0812">Transmembrane</keyword>
<reference evidence="3" key="1">
    <citation type="submission" date="2017-09" db="EMBL/GenBank/DDBJ databases">
        <title>Depth-based differentiation of microbial function through sediment-hosted aquifers and enrichment of novel symbionts in the deep terrestrial subsurface.</title>
        <authorList>
            <person name="Probst A.J."/>
            <person name="Ladd B."/>
            <person name="Jarett J.K."/>
            <person name="Geller-Mcgrath D.E."/>
            <person name="Sieber C.M.K."/>
            <person name="Emerson J.B."/>
            <person name="Anantharaman K."/>
            <person name="Thomas B.C."/>
            <person name="Malmstrom R."/>
            <person name="Stieglmeier M."/>
            <person name="Klingl A."/>
            <person name="Woyke T."/>
            <person name="Ryan C.M."/>
            <person name="Banfield J.F."/>
        </authorList>
    </citation>
    <scope>NUCLEOTIDE SEQUENCE [LARGE SCALE GENOMIC DNA]</scope>
</reference>
<keyword evidence="1" id="KW-1133">Transmembrane helix</keyword>
<dbReference type="InterPro" id="IPR025101">
    <property type="entry name" value="DUF4012"/>
</dbReference>
<dbReference type="AlphaFoldDB" id="A0A2M8C5J1"/>
<evidence type="ECO:0000313" key="3">
    <source>
        <dbReference type="Proteomes" id="UP000229421"/>
    </source>
</evidence>
<keyword evidence="1" id="KW-0472">Membrane</keyword>
<accession>A0A2M8C5J1</accession>
<gene>
    <name evidence="2" type="ORF">CO101_02030</name>
</gene>
<dbReference type="Pfam" id="PF13196">
    <property type="entry name" value="DUF4012"/>
    <property type="match status" value="1"/>
</dbReference>
<comment type="caution">
    <text evidence="2">The sequence shown here is derived from an EMBL/GenBank/DDBJ whole genome shotgun (WGS) entry which is preliminary data.</text>
</comment>
<protein>
    <recommendedName>
        <fullName evidence="4">DUF4012 domain-containing protein</fullName>
    </recommendedName>
</protein>